<feature type="region of interest" description="Disordered" evidence="4">
    <location>
        <begin position="235"/>
        <end position="335"/>
    </location>
</feature>
<feature type="region of interest" description="Disordered" evidence="4">
    <location>
        <begin position="930"/>
        <end position="961"/>
    </location>
</feature>
<organism evidence="8 9">
    <name type="scientific">Moniliophthora roreri</name>
    <name type="common">Frosty pod rot fungus</name>
    <name type="synonym">Monilia roreri</name>
    <dbReference type="NCBI Taxonomy" id="221103"/>
    <lineage>
        <taxon>Eukaryota</taxon>
        <taxon>Fungi</taxon>
        <taxon>Dikarya</taxon>
        <taxon>Basidiomycota</taxon>
        <taxon>Agaricomycotina</taxon>
        <taxon>Agaricomycetes</taxon>
        <taxon>Agaricomycetidae</taxon>
        <taxon>Agaricales</taxon>
        <taxon>Marasmiineae</taxon>
        <taxon>Marasmiaceae</taxon>
        <taxon>Moniliophthora</taxon>
    </lineage>
</organism>
<feature type="region of interest" description="Disordered" evidence="4">
    <location>
        <begin position="406"/>
        <end position="432"/>
    </location>
</feature>
<feature type="region of interest" description="Disordered" evidence="4">
    <location>
        <begin position="188"/>
        <end position="216"/>
    </location>
</feature>
<evidence type="ECO:0000259" key="7">
    <source>
        <dbReference type="PROSITE" id="PS51536"/>
    </source>
</evidence>
<proteinExistence type="predicted"/>
<accession>A0A0W0G9P8</accession>
<dbReference type="AlphaFoldDB" id="A0A0W0G9P8"/>
<feature type="compositionally biased region" description="Acidic residues" evidence="4">
    <location>
        <begin position="278"/>
        <end position="287"/>
    </location>
</feature>
<dbReference type="InterPro" id="IPR025768">
    <property type="entry name" value="TFG_box"/>
</dbReference>
<feature type="domain" description="FFD box profile" evidence="6">
    <location>
        <begin position="1134"/>
        <end position="1150"/>
    </location>
</feature>
<feature type="compositionally biased region" description="Basic and acidic residues" evidence="4">
    <location>
        <begin position="288"/>
        <end position="309"/>
    </location>
</feature>
<feature type="compositionally biased region" description="Gly residues" evidence="4">
    <location>
        <begin position="1154"/>
        <end position="1168"/>
    </location>
</feature>
<gene>
    <name evidence="8" type="ORF">WG66_2128</name>
</gene>
<comment type="caution">
    <text evidence="8">The sequence shown here is derived from an EMBL/GenBank/DDBJ whole genome shotgun (WGS) entry which is preliminary data.</text>
</comment>
<dbReference type="PROSITE" id="PS51513">
    <property type="entry name" value="FFD"/>
    <property type="match status" value="1"/>
</dbReference>
<name>A0A0W0G9P8_MONRR</name>
<sequence>MAPTTSYKSAKARGAKRTYMEREVVALYQATHNKRIRSVHQSTLRTLVRDNAEARHDVLGPHWKKFSTKALKQLKEREVIAPDPNHTGKVVFTPKGKSIISDAQRDLNIRGTPTVDQEDRLARYVAAVVKGRSKRAGSRITDYPRKRPRRSGKTKAELEEELRQAKEALQEAESQMSRLTVENLLRSTSPLSDLSDEEDDEEQVRPARSNESNEDIDRFKKLIMRLQQELAEARHASPSVYHGDSPMYSGMVSPGPLGDDDEDEDDDDAAYVHLNLSLDDEEDDEDEVRTQIDDTDADQGRLVKSDGYRSPRTPPRIQQQRPASTSGLFPRPASIPARFGVHAPIPQRPQLFHGLTRTESGSFIHPVSKRPTPSPSSPGRDEDMIMDPDATMVDGNVDLFQGGQKEAAATADGQQLPTPDTTPERPALRTNTEKDEKIAELQREVERLVGKQSEDQAKIISLSSDLTTRNAELQTKMSEIASLLDTLSFKETHITGLEAENTRFNAEIQANRVLVSGLQLQNGNLQSSKAQAETRVTGLEIDNARVSAELQTKSFELAGLQELLSSKDSRITALEAEVAELTAELQTCNGLLSDLRTQNDELQAGKLTADARAVELEGQVGRLSQEALHAEEKAEQLTVRLGEALAQATAKEASLDQQIVALTTGLKNAQSDLAARVSELQATEQQLANSLLENEEAEARVREGEQREDALRAEISAKDVENQQLQAEVQTLTNRIVVLEAALGEAQAQSAVLETDVRNQTEVTAGLRVKLDGARAQLDVVQGQLQASEDQVTLLNQLLGMEKARASDVQRQNEELEKGRARLESLAADNLSRAQEAEQEADELGDLNEKLLEDNRRLKRIADEYATEKLREADAARERAAALSRQLASVEEPEAPPRKRPRPASEYIPPVADPYEYIIFRASEVKDLAVEEPTPQPPVRNVHDDPAVIGASAPSQAPQAAYSPYVGAQVPNPAAAVAAAAYAQQQQQQQQAQQQRAAQQAQIPPRQQQPTAAQVVAGAAGNAPRAQPPRRNNAGNIQTAAASLETVERALGDLRVSNANAARGGAGGRRGNHAGPKPISVPNTDFDFESSNARFDKRALGASAKGGAESDVETNPSDNEEGKEKDKGKVRESTAYHPQKSFFDELTPGPAESRGGGRGGRRGGGPGGRNRREEERERNFATFGEAGGVGLMGPGAYVGGWGGYGRRGGRGGGVRGGRGRGRGGSAPVGVGAG</sequence>
<dbReference type="InterPro" id="IPR019050">
    <property type="entry name" value="FDF_dom"/>
</dbReference>
<dbReference type="PANTHER" id="PTHR13586">
    <property type="entry name" value="SCD6 PROTEIN-RELATED"/>
    <property type="match status" value="1"/>
</dbReference>
<reference evidence="8 9" key="1">
    <citation type="submission" date="2015-12" db="EMBL/GenBank/DDBJ databases">
        <title>Draft genome sequence of Moniliophthora roreri, the causal agent of frosty pod rot of cacao.</title>
        <authorList>
            <person name="Aime M.C."/>
            <person name="Diaz-Valderrama J.R."/>
            <person name="Kijpornyongpan T."/>
            <person name="Phillips-Mora W."/>
        </authorList>
    </citation>
    <scope>NUCLEOTIDE SEQUENCE [LARGE SCALE GENOMIC DNA]</scope>
    <source>
        <strain evidence="8 9">MCA 2952</strain>
    </source>
</reference>
<feature type="region of interest" description="Disordered" evidence="4">
    <location>
        <begin position="135"/>
        <end position="157"/>
    </location>
</feature>
<dbReference type="PROSITE" id="PS51536">
    <property type="entry name" value="TFG"/>
    <property type="match status" value="1"/>
</dbReference>
<protein>
    <submittedName>
        <fullName evidence="8">Uncharacterized protein</fullName>
    </submittedName>
</protein>
<feature type="short sequence motif" description="TFG box" evidence="2">
    <location>
        <begin position="1167"/>
        <end position="1187"/>
    </location>
</feature>
<evidence type="ECO:0000256" key="2">
    <source>
        <dbReference type="PROSITE-ProRule" id="PRU00869"/>
    </source>
</evidence>
<dbReference type="SMART" id="SM01199">
    <property type="entry name" value="FDF"/>
    <property type="match status" value="1"/>
</dbReference>
<dbReference type="Pfam" id="PF09532">
    <property type="entry name" value="FDF"/>
    <property type="match status" value="1"/>
</dbReference>
<feature type="domain" description="DFDF" evidence="5">
    <location>
        <begin position="1074"/>
        <end position="1110"/>
    </location>
</feature>
<feature type="domain" description="TFG box profile" evidence="7">
    <location>
        <begin position="1167"/>
        <end position="1187"/>
    </location>
</feature>
<feature type="compositionally biased region" description="Acidic residues" evidence="4">
    <location>
        <begin position="258"/>
        <end position="269"/>
    </location>
</feature>
<feature type="compositionally biased region" description="Low complexity" evidence="4">
    <location>
        <begin position="976"/>
        <end position="1024"/>
    </location>
</feature>
<evidence type="ECO:0000256" key="1">
    <source>
        <dbReference type="PROSITE-ProRule" id="PRU00846"/>
    </source>
</evidence>
<evidence type="ECO:0000313" key="9">
    <source>
        <dbReference type="Proteomes" id="UP000054988"/>
    </source>
</evidence>
<feature type="compositionally biased region" description="Polar residues" evidence="4">
    <location>
        <begin position="412"/>
        <end position="421"/>
    </location>
</feature>
<evidence type="ECO:0000313" key="8">
    <source>
        <dbReference type="EMBL" id="KTB45294.1"/>
    </source>
</evidence>
<dbReference type="SUPFAM" id="SSF57997">
    <property type="entry name" value="Tropomyosin"/>
    <property type="match status" value="1"/>
</dbReference>
<evidence type="ECO:0000259" key="6">
    <source>
        <dbReference type="PROSITE" id="PS51513"/>
    </source>
</evidence>
<dbReference type="Proteomes" id="UP000054988">
    <property type="component" value="Unassembled WGS sequence"/>
</dbReference>
<feature type="region of interest" description="Disordered" evidence="4">
    <location>
        <begin position="358"/>
        <end position="387"/>
    </location>
</feature>
<feature type="compositionally biased region" description="Basic and acidic residues" evidence="4">
    <location>
        <begin position="422"/>
        <end position="432"/>
    </location>
</feature>
<feature type="region of interest" description="Disordered" evidence="4">
    <location>
        <begin position="1060"/>
        <end position="1179"/>
    </location>
</feature>
<dbReference type="InterPro" id="IPR025762">
    <property type="entry name" value="DFDF"/>
</dbReference>
<evidence type="ECO:0000256" key="3">
    <source>
        <dbReference type="SAM" id="Coils"/>
    </source>
</evidence>
<evidence type="ECO:0000259" key="5">
    <source>
        <dbReference type="PROSITE" id="PS51512"/>
    </source>
</evidence>
<evidence type="ECO:0000256" key="4">
    <source>
        <dbReference type="SAM" id="MobiDB-lite"/>
    </source>
</evidence>
<feature type="compositionally biased region" description="Basic and acidic residues" evidence="4">
    <location>
        <begin position="1170"/>
        <end position="1179"/>
    </location>
</feature>
<feature type="coiled-coil region" evidence="3">
    <location>
        <begin position="557"/>
        <end position="640"/>
    </location>
</feature>
<feature type="region of interest" description="Disordered" evidence="4">
    <location>
        <begin position="976"/>
        <end position="1041"/>
    </location>
</feature>
<feature type="region of interest" description="Disordered" evidence="4">
    <location>
        <begin position="1207"/>
        <end position="1233"/>
    </location>
</feature>
<dbReference type="eggNOG" id="ENOG502SSFV">
    <property type="taxonomic scope" value="Eukaryota"/>
</dbReference>
<keyword evidence="3" id="KW-0175">Coiled coil</keyword>
<dbReference type="EMBL" id="LATX01000730">
    <property type="protein sequence ID" value="KTB45294.1"/>
    <property type="molecule type" value="Genomic_DNA"/>
</dbReference>
<dbReference type="PROSITE" id="PS51512">
    <property type="entry name" value="DFDF"/>
    <property type="match status" value="1"/>
</dbReference>
<feature type="region of interest" description="Disordered" evidence="4">
    <location>
        <begin position="882"/>
        <end position="907"/>
    </location>
</feature>
<feature type="short sequence motif" description="FFD box" evidence="1">
    <location>
        <begin position="1134"/>
        <end position="1150"/>
    </location>
</feature>
<feature type="compositionally biased region" description="Basic and acidic residues" evidence="4">
    <location>
        <begin position="1120"/>
        <end position="1134"/>
    </location>
</feature>
<feature type="compositionally biased region" description="Low complexity" evidence="4">
    <location>
        <begin position="951"/>
        <end position="961"/>
    </location>
</feature>
<dbReference type="InterPro" id="IPR025761">
    <property type="entry name" value="FFD_box"/>
</dbReference>